<dbReference type="InterPro" id="IPR000425">
    <property type="entry name" value="MIP"/>
</dbReference>
<protein>
    <recommendedName>
        <fullName evidence="10">Aquaporin</fullName>
    </recommendedName>
</protein>
<feature type="transmembrane region" description="Helical" evidence="7">
    <location>
        <begin position="160"/>
        <end position="178"/>
    </location>
</feature>
<organism evidence="8 9">
    <name type="scientific">Halteria grandinella</name>
    <dbReference type="NCBI Taxonomy" id="5974"/>
    <lineage>
        <taxon>Eukaryota</taxon>
        <taxon>Sar</taxon>
        <taxon>Alveolata</taxon>
        <taxon>Ciliophora</taxon>
        <taxon>Intramacronucleata</taxon>
        <taxon>Spirotrichea</taxon>
        <taxon>Stichotrichia</taxon>
        <taxon>Sporadotrichida</taxon>
        <taxon>Halteriidae</taxon>
        <taxon>Halteria</taxon>
    </lineage>
</organism>
<name>A0A8J8NKA5_HALGN</name>
<evidence type="ECO:0000256" key="3">
    <source>
        <dbReference type="ARBA" id="ARBA00022692"/>
    </source>
</evidence>
<keyword evidence="4 7" id="KW-1133">Transmembrane helix</keyword>
<dbReference type="GO" id="GO:0015250">
    <property type="term" value="F:water channel activity"/>
    <property type="evidence" value="ECO:0007669"/>
    <property type="project" value="TreeGrafter"/>
</dbReference>
<dbReference type="GO" id="GO:0005886">
    <property type="term" value="C:plasma membrane"/>
    <property type="evidence" value="ECO:0007669"/>
    <property type="project" value="TreeGrafter"/>
</dbReference>
<keyword evidence="3 6" id="KW-0812">Transmembrane</keyword>
<feature type="transmembrane region" description="Helical" evidence="7">
    <location>
        <begin position="213"/>
        <end position="234"/>
    </location>
</feature>
<accession>A0A8J8NKA5</accession>
<keyword evidence="5 7" id="KW-0472">Membrane</keyword>
<evidence type="ECO:0000256" key="7">
    <source>
        <dbReference type="SAM" id="Phobius"/>
    </source>
</evidence>
<dbReference type="AlphaFoldDB" id="A0A8J8NKA5"/>
<evidence type="ECO:0000256" key="6">
    <source>
        <dbReference type="RuleBase" id="RU000477"/>
    </source>
</evidence>
<comment type="similarity">
    <text evidence="2 6">Belongs to the MIP/aquaporin (TC 1.A.8) family.</text>
</comment>
<keyword evidence="9" id="KW-1185">Reference proteome</keyword>
<feature type="transmembrane region" description="Helical" evidence="7">
    <location>
        <begin position="44"/>
        <end position="72"/>
    </location>
</feature>
<dbReference type="InterPro" id="IPR023271">
    <property type="entry name" value="Aquaporin-like"/>
</dbReference>
<feature type="transmembrane region" description="Helical" evidence="7">
    <location>
        <begin position="84"/>
        <end position="106"/>
    </location>
</feature>
<evidence type="ECO:0000256" key="5">
    <source>
        <dbReference type="ARBA" id="ARBA00023136"/>
    </source>
</evidence>
<evidence type="ECO:0000256" key="2">
    <source>
        <dbReference type="ARBA" id="ARBA00006175"/>
    </source>
</evidence>
<dbReference type="InterPro" id="IPR034294">
    <property type="entry name" value="Aquaporin_transptr"/>
</dbReference>
<dbReference type="PRINTS" id="PR00783">
    <property type="entry name" value="MINTRINSICP"/>
</dbReference>
<proteinExistence type="inferred from homology"/>
<dbReference type="Pfam" id="PF00230">
    <property type="entry name" value="MIP"/>
    <property type="match status" value="1"/>
</dbReference>
<comment type="subcellular location">
    <subcellularLocation>
        <location evidence="1">Membrane</location>
        <topology evidence="1">Multi-pass membrane protein</topology>
    </subcellularLocation>
</comment>
<dbReference type="PANTHER" id="PTHR19139:SF199">
    <property type="entry name" value="MIP17260P"/>
    <property type="match status" value="1"/>
</dbReference>
<reference evidence="8" key="1">
    <citation type="submission" date="2019-06" db="EMBL/GenBank/DDBJ databases">
        <authorList>
            <person name="Zheng W."/>
        </authorList>
    </citation>
    <scope>NUCLEOTIDE SEQUENCE</scope>
    <source>
        <strain evidence="8">QDHG01</strain>
    </source>
</reference>
<evidence type="ECO:0000256" key="1">
    <source>
        <dbReference type="ARBA" id="ARBA00004141"/>
    </source>
</evidence>
<comment type="caution">
    <text evidence="8">The sequence shown here is derived from an EMBL/GenBank/DDBJ whole genome shotgun (WGS) entry which is preliminary data.</text>
</comment>
<dbReference type="OrthoDB" id="292845at2759"/>
<evidence type="ECO:0008006" key="10">
    <source>
        <dbReference type="Google" id="ProtNLM"/>
    </source>
</evidence>
<feature type="transmembrane region" description="Helical" evidence="7">
    <location>
        <begin position="126"/>
        <end position="148"/>
    </location>
</feature>
<dbReference type="Proteomes" id="UP000785679">
    <property type="component" value="Unassembled WGS sequence"/>
</dbReference>
<evidence type="ECO:0000313" key="9">
    <source>
        <dbReference type="Proteomes" id="UP000785679"/>
    </source>
</evidence>
<keyword evidence="6" id="KW-0813">Transport</keyword>
<gene>
    <name evidence="8" type="ORF">FGO68_gene7431</name>
</gene>
<feature type="transmembrane region" description="Helical" evidence="7">
    <location>
        <begin position="14"/>
        <end position="32"/>
    </location>
</feature>
<dbReference type="EMBL" id="RRYP01012464">
    <property type="protein sequence ID" value="TNV77092.1"/>
    <property type="molecule type" value="Genomic_DNA"/>
</dbReference>
<evidence type="ECO:0000256" key="4">
    <source>
        <dbReference type="ARBA" id="ARBA00022989"/>
    </source>
</evidence>
<sequence length="313" mass="33732">MEQGLIKNPILRSYLYMALYEFFGMVLFLTGINCSQNDASVAALGLFIAATLTGRLSGGHFNMAITFAVYVVEGKWLQNLTVGLSIVLIDILAAFTAMLISIGLLGSDHTFALVPSGNNKNYSLDYMLYLMLIEAFFTMVFVSTVLFVKYRRVSATTDGMLSNLTVAIALYVCVRMAGPLSGGGLNPSIAIAIITTDAVQYGFDNGTSHNGHILFLIPYILGPLMGGLIAAGLLNLSSKITIDSEEADNMAVGRGEHNQAINPADEDDGLSFEENQRRNSARGMTIQLDEASGKAALRKKTGLERVSARDYLA</sequence>
<dbReference type="SUPFAM" id="SSF81338">
    <property type="entry name" value="Aquaporin-like"/>
    <property type="match status" value="1"/>
</dbReference>
<dbReference type="Gene3D" id="1.20.1080.10">
    <property type="entry name" value="Glycerol uptake facilitator protein"/>
    <property type="match status" value="1"/>
</dbReference>
<dbReference type="PANTHER" id="PTHR19139">
    <property type="entry name" value="AQUAPORIN TRANSPORTER"/>
    <property type="match status" value="1"/>
</dbReference>
<evidence type="ECO:0000313" key="8">
    <source>
        <dbReference type="EMBL" id="TNV77092.1"/>
    </source>
</evidence>